<dbReference type="Proteomes" id="UP000632222">
    <property type="component" value="Unassembled WGS sequence"/>
</dbReference>
<keyword evidence="2" id="KW-1185">Reference proteome</keyword>
<name>A0ABQ2CZR8_9DEIO</name>
<dbReference type="RefSeq" id="WP_189002866.1">
    <property type="nucleotide sequence ID" value="NZ_BMOD01000007.1"/>
</dbReference>
<sequence>MHSPENLHVELEKLERRSVFFVWRDANGAGVHPSRRVHPGIKVGDAVTCEVWNEDVRLLGLSRFAFDDGIGGLIHQVVEQARLKLTQA</sequence>
<accession>A0ABQ2CZR8</accession>
<evidence type="ECO:0000313" key="2">
    <source>
        <dbReference type="Proteomes" id="UP000632222"/>
    </source>
</evidence>
<dbReference type="EMBL" id="BMOD01000007">
    <property type="protein sequence ID" value="GGJ36572.1"/>
    <property type="molecule type" value="Genomic_DNA"/>
</dbReference>
<organism evidence="1 2">
    <name type="scientific">Deinococcus roseus</name>
    <dbReference type="NCBI Taxonomy" id="392414"/>
    <lineage>
        <taxon>Bacteria</taxon>
        <taxon>Thermotogati</taxon>
        <taxon>Deinococcota</taxon>
        <taxon>Deinococci</taxon>
        <taxon>Deinococcales</taxon>
        <taxon>Deinococcaceae</taxon>
        <taxon>Deinococcus</taxon>
    </lineage>
</organism>
<protein>
    <recommendedName>
        <fullName evidence="3">PilZ domain-containing protein</fullName>
    </recommendedName>
</protein>
<proteinExistence type="predicted"/>
<comment type="caution">
    <text evidence="1">The sequence shown here is derived from an EMBL/GenBank/DDBJ whole genome shotgun (WGS) entry which is preliminary data.</text>
</comment>
<reference evidence="2" key="1">
    <citation type="journal article" date="2019" name="Int. J. Syst. Evol. Microbiol.">
        <title>The Global Catalogue of Microorganisms (GCM) 10K type strain sequencing project: providing services to taxonomists for standard genome sequencing and annotation.</title>
        <authorList>
            <consortium name="The Broad Institute Genomics Platform"/>
            <consortium name="The Broad Institute Genome Sequencing Center for Infectious Disease"/>
            <person name="Wu L."/>
            <person name="Ma J."/>
        </authorList>
    </citation>
    <scope>NUCLEOTIDE SEQUENCE [LARGE SCALE GENOMIC DNA]</scope>
    <source>
        <strain evidence="2">JCM 14370</strain>
    </source>
</reference>
<evidence type="ECO:0000313" key="1">
    <source>
        <dbReference type="EMBL" id="GGJ36572.1"/>
    </source>
</evidence>
<gene>
    <name evidence="1" type="ORF">GCM10008938_23400</name>
</gene>
<evidence type="ECO:0008006" key="3">
    <source>
        <dbReference type="Google" id="ProtNLM"/>
    </source>
</evidence>